<name>A0A1B4FXN7_9BURK</name>
<protein>
    <submittedName>
        <fullName evidence="1">Uncharacterized protein</fullName>
    </submittedName>
</protein>
<sequence>MNAADDAFHIGWMREPFAAVHAAQGGKPYSDARGRYEALLHPLPGYRHEISGKQSGVCESAMARVP</sequence>
<accession>A0A1B4FXN7</accession>
<proteinExistence type="predicted"/>
<dbReference type="AlphaFoldDB" id="A0A1B4FXN7"/>
<dbReference type="EMBL" id="CP013389">
    <property type="protein sequence ID" value="AOJ08439.1"/>
    <property type="molecule type" value="Genomic_DNA"/>
</dbReference>
<reference evidence="1 2" key="1">
    <citation type="submission" date="2015-12" db="EMBL/GenBank/DDBJ databases">
        <title>Diversity of Burkholderia near neighbor genomes.</title>
        <authorList>
            <person name="Sahl J."/>
            <person name="Wagner D."/>
            <person name="Keim P."/>
        </authorList>
    </citation>
    <scope>NUCLEOTIDE SEQUENCE [LARGE SCALE GENOMIC DNA]</scope>
    <source>
        <strain evidence="1 2">BDU8</strain>
    </source>
</reference>
<gene>
    <name evidence="1" type="ORF">WS71_13380</name>
</gene>
<evidence type="ECO:0000313" key="1">
    <source>
        <dbReference type="EMBL" id="AOJ08439.1"/>
    </source>
</evidence>
<dbReference type="Proteomes" id="UP000067711">
    <property type="component" value="Chromosome 1"/>
</dbReference>
<organism evidence="1 2">
    <name type="scientific">Burkholderia mayonis</name>
    <dbReference type="NCBI Taxonomy" id="1385591"/>
    <lineage>
        <taxon>Bacteria</taxon>
        <taxon>Pseudomonadati</taxon>
        <taxon>Pseudomonadota</taxon>
        <taxon>Betaproteobacteria</taxon>
        <taxon>Burkholderiales</taxon>
        <taxon>Burkholderiaceae</taxon>
        <taxon>Burkholderia</taxon>
        <taxon>pseudomallei group</taxon>
    </lineage>
</organism>
<evidence type="ECO:0000313" key="2">
    <source>
        <dbReference type="Proteomes" id="UP000067711"/>
    </source>
</evidence>